<evidence type="ECO:0000313" key="2">
    <source>
        <dbReference type="Proteomes" id="UP001228636"/>
    </source>
</evidence>
<dbReference type="AlphaFoldDB" id="A0AAJ1R0W8"/>
<gene>
    <name evidence="1" type="ORF">QWY81_18155</name>
</gene>
<organism evidence="1 2">
    <name type="scientific">Polaribacter sejongensis</name>
    <dbReference type="NCBI Taxonomy" id="985043"/>
    <lineage>
        <taxon>Bacteria</taxon>
        <taxon>Pseudomonadati</taxon>
        <taxon>Bacteroidota</taxon>
        <taxon>Flavobacteriia</taxon>
        <taxon>Flavobacteriales</taxon>
        <taxon>Flavobacteriaceae</taxon>
    </lineage>
</organism>
<reference evidence="1 2" key="1">
    <citation type="journal article" date="2014" name="Int. J. Syst. Evol. Microbiol.">
        <title>Complete genome sequence of Corynebacterium casei LMG S-19264T (=DSM 44701T), isolated from a smear-ripened cheese.</title>
        <authorList>
            <consortium name="US DOE Joint Genome Institute (JGI-PGF)"/>
            <person name="Walter F."/>
            <person name="Albersmeier A."/>
            <person name="Kalinowski J."/>
            <person name="Ruckert C."/>
        </authorList>
    </citation>
    <scope>NUCLEOTIDE SEQUENCE [LARGE SCALE GENOMIC DNA]</scope>
    <source>
        <strain evidence="1 2">CECT 8670</strain>
    </source>
</reference>
<protein>
    <submittedName>
        <fullName evidence="1">Uncharacterized protein</fullName>
    </submittedName>
</protein>
<dbReference type="EMBL" id="JAUFQH010000029">
    <property type="protein sequence ID" value="MDN3621393.1"/>
    <property type="molecule type" value="Genomic_DNA"/>
</dbReference>
<dbReference type="RefSeq" id="WP_261972767.1">
    <property type="nucleotide sequence ID" value="NZ_CP103460.1"/>
</dbReference>
<name>A0AAJ1R0W8_9FLAO</name>
<dbReference type="Proteomes" id="UP001228636">
    <property type="component" value="Unassembled WGS sequence"/>
</dbReference>
<accession>A0AAJ1R0W8</accession>
<comment type="caution">
    <text evidence="1">The sequence shown here is derived from an EMBL/GenBank/DDBJ whole genome shotgun (WGS) entry which is preliminary data.</text>
</comment>
<proteinExistence type="predicted"/>
<sequence>MNKNVLTIILTLISFLTFGQETELNTIEIIELDSIYVRALNNRFDLLLSSGWKYVELNENGKRISKLNVSDRYKFLTNVELIDLSIKEKKTIRVLRLTHKIIGIDTVDVNFGIVNITGKRKIHFNNGLKFKKADFALECGGTNGYVPDMRFIFDQKKNNWELTDGKYKIPSE</sequence>
<evidence type="ECO:0000313" key="1">
    <source>
        <dbReference type="EMBL" id="MDN3621393.1"/>
    </source>
</evidence>